<feature type="non-terminal residue" evidence="1">
    <location>
        <position position="1"/>
    </location>
</feature>
<dbReference type="EMBL" id="HACG01034809">
    <property type="protein sequence ID" value="CEK81674.1"/>
    <property type="molecule type" value="Transcribed_RNA"/>
</dbReference>
<proteinExistence type="predicted"/>
<protein>
    <submittedName>
        <fullName evidence="1">Uncharacterized protein</fullName>
    </submittedName>
</protein>
<gene>
    <name evidence="1" type="primary">ORF127382</name>
</gene>
<name>A0A0B7AKV9_9EUPU</name>
<sequence length="54" mass="6732">NKWLMWSDRRRLMRYPLCRQMLQATMKTEILCDRNNVLDHLQNNMEDIVLFVFM</sequence>
<accession>A0A0B7AKV9</accession>
<evidence type="ECO:0000313" key="1">
    <source>
        <dbReference type="EMBL" id="CEK81674.1"/>
    </source>
</evidence>
<reference evidence="1" key="1">
    <citation type="submission" date="2014-12" db="EMBL/GenBank/DDBJ databases">
        <title>Insight into the proteome of Arion vulgaris.</title>
        <authorList>
            <person name="Aradska J."/>
            <person name="Bulat T."/>
            <person name="Smidak R."/>
            <person name="Sarate P."/>
            <person name="Gangsoo J."/>
            <person name="Sialana F."/>
            <person name="Bilban M."/>
            <person name="Lubec G."/>
        </authorList>
    </citation>
    <scope>NUCLEOTIDE SEQUENCE</scope>
    <source>
        <tissue evidence="1">Skin</tissue>
    </source>
</reference>
<organism evidence="1">
    <name type="scientific">Arion vulgaris</name>
    <dbReference type="NCBI Taxonomy" id="1028688"/>
    <lineage>
        <taxon>Eukaryota</taxon>
        <taxon>Metazoa</taxon>
        <taxon>Spiralia</taxon>
        <taxon>Lophotrochozoa</taxon>
        <taxon>Mollusca</taxon>
        <taxon>Gastropoda</taxon>
        <taxon>Heterobranchia</taxon>
        <taxon>Euthyneura</taxon>
        <taxon>Panpulmonata</taxon>
        <taxon>Eupulmonata</taxon>
        <taxon>Stylommatophora</taxon>
        <taxon>Helicina</taxon>
        <taxon>Arionoidea</taxon>
        <taxon>Arionidae</taxon>
        <taxon>Arion</taxon>
    </lineage>
</organism>
<dbReference type="AlphaFoldDB" id="A0A0B7AKV9"/>